<gene>
    <name evidence="1" type="ORF">BLNAU_22744</name>
</gene>
<protein>
    <submittedName>
        <fullName evidence="1">Uncharacterized protein</fullName>
    </submittedName>
</protein>
<proteinExistence type="predicted"/>
<name>A0ABQ9WUF2_9EUKA</name>
<comment type="caution">
    <text evidence="1">The sequence shown here is derived from an EMBL/GenBank/DDBJ whole genome shotgun (WGS) entry which is preliminary data.</text>
</comment>
<dbReference type="Proteomes" id="UP001281761">
    <property type="component" value="Unassembled WGS sequence"/>
</dbReference>
<accession>A0ABQ9WUF2</accession>
<keyword evidence="2" id="KW-1185">Reference proteome</keyword>
<evidence type="ECO:0000313" key="1">
    <source>
        <dbReference type="EMBL" id="KAK2942357.1"/>
    </source>
</evidence>
<evidence type="ECO:0000313" key="2">
    <source>
        <dbReference type="Proteomes" id="UP001281761"/>
    </source>
</evidence>
<reference evidence="1 2" key="1">
    <citation type="journal article" date="2022" name="bioRxiv">
        <title>Genomics of Preaxostyla Flagellates Illuminates Evolutionary Transitions and the Path Towards Mitochondrial Loss.</title>
        <authorList>
            <person name="Novak L.V.F."/>
            <person name="Treitli S.C."/>
            <person name="Pyrih J."/>
            <person name="Halakuc P."/>
            <person name="Pipaliya S.V."/>
            <person name="Vacek V."/>
            <person name="Brzon O."/>
            <person name="Soukal P."/>
            <person name="Eme L."/>
            <person name="Dacks J.B."/>
            <person name="Karnkowska A."/>
            <person name="Elias M."/>
            <person name="Hampl V."/>
        </authorList>
    </citation>
    <scope>NUCLEOTIDE SEQUENCE [LARGE SCALE GENOMIC DNA]</scope>
    <source>
        <strain evidence="1">NAU3</strain>
        <tissue evidence="1">Gut</tissue>
    </source>
</reference>
<sequence length="213" mass="23819">MSTILRKIGLSCHVRQVYPAQSETEQGEGASRSLPFDNFVVCLNVIAVFGLSPRALSADLDNIFNRISDMFGKTGITLNEKEMGSAFVPLIAPYLSNQPVSVFASRLLVLATRLQENRCSALKHDVNPELFRSHAKFTVFSATPDRFRSFQCTLPVIERCALESSELGGLEAVASNVLYYEPPWDPQRHKENTTWKGIDSFVWIVRPHLVDTS</sequence>
<dbReference type="EMBL" id="JARBJD010000414">
    <property type="protein sequence ID" value="KAK2942357.1"/>
    <property type="molecule type" value="Genomic_DNA"/>
</dbReference>
<organism evidence="1 2">
    <name type="scientific">Blattamonas nauphoetae</name>
    <dbReference type="NCBI Taxonomy" id="2049346"/>
    <lineage>
        <taxon>Eukaryota</taxon>
        <taxon>Metamonada</taxon>
        <taxon>Preaxostyla</taxon>
        <taxon>Oxymonadida</taxon>
        <taxon>Blattamonas</taxon>
    </lineage>
</organism>